<evidence type="ECO:0000313" key="1">
    <source>
        <dbReference type="EMBL" id="SUZ92870.1"/>
    </source>
</evidence>
<sequence>MISKITGYIKAVDDISFELRAGETL</sequence>
<proteinExistence type="predicted"/>
<feature type="non-terminal residue" evidence="1">
    <location>
        <position position="25"/>
    </location>
</feature>
<organism evidence="1">
    <name type="scientific">marine metagenome</name>
    <dbReference type="NCBI Taxonomy" id="408172"/>
    <lineage>
        <taxon>unclassified sequences</taxon>
        <taxon>metagenomes</taxon>
        <taxon>ecological metagenomes</taxon>
    </lineage>
</organism>
<accession>A0A381RLY7</accession>
<dbReference type="AlphaFoldDB" id="A0A381RLY7"/>
<protein>
    <submittedName>
        <fullName evidence="1">Uncharacterized protein</fullName>
    </submittedName>
</protein>
<gene>
    <name evidence="1" type="ORF">METZ01_LOCUS45724</name>
</gene>
<name>A0A381RLY7_9ZZZZ</name>
<dbReference type="EMBL" id="UINC01002097">
    <property type="protein sequence ID" value="SUZ92870.1"/>
    <property type="molecule type" value="Genomic_DNA"/>
</dbReference>
<reference evidence="1" key="1">
    <citation type="submission" date="2018-05" db="EMBL/GenBank/DDBJ databases">
        <authorList>
            <person name="Lanie J.A."/>
            <person name="Ng W.-L."/>
            <person name="Kazmierczak K.M."/>
            <person name="Andrzejewski T.M."/>
            <person name="Davidsen T.M."/>
            <person name="Wayne K.J."/>
            <person name="Tettelin H."/>
            <person name="Glass J.I."/>
            <person name="Rusch D."/>
            <person name="Podicherti R."/>
            <person name="Tsui H.-C.T."/>
            <person name="Winkler M.E."/>
        </authorList>
    </citation>
    <scope>NUCLEOTIDE SEQUENCE</scope>
</reference>